<gene>
    <name evidence="1" type="ORF">WA1_13310</name>
</gene>
<dbReference type="EMBL" id="ANNX02000016">
    <property type="protein sequence ID" value="KYC43074.1"/>
    <property type="molecule type" value="Genomic_DNA"/>
</dbReference>
<proteinExistence type="predicted"/>
<comment type="caution">
    <text evidence="1">The sequence shown here is derived from an EMBL/GenBank/DDBJ whole genome shotgun (WGS) entry which is preliminary data.</text>
</comment>
<dbReference type="GO" id="GO:0046914">
    <property type="term" value="F:transition metal ion binding"/>
    <property type="evidence" value="ECO:0007669"/>
    <property type="project" value="InterPro"/>
</dbReference>
<name>A0A139XEE5_9CYAN</name>
<dbReference type="STRING" id="128403.WA1_13310"/>
<dbReference type="NCBIfam" id="TIGR03793">
    <property type="entry name" value="leader_NHLP"/>
    <property type="match status" value="1"/>
</dbReference>
<dbReference type="GO" id="GO:0003824">
    <property type="term" value="F:catalytic activity"/>
    <property type="evidence" value="ECO:0007669"/>
    <property type="project" value="InterPro"/>
</dbReference>
<sequence length="128" mass="14175">MTTNSEALNSQDLQERIIAKAIENPAYKQRLLSDAKAVLEEELDIELPADLSVQVLQQSPKQLYLLLPFDIDELVREGILSESELEAVAGGGVLSLVANTAAQVSIFTSIQYSIEYSLRKTAQLKRKK</sequence>
<dbReference type="RefSeq" id="WP_017745240.1">
    <property type="nucleotide sequence ID" value="NZ_KQ976354.1"/>
</dbReference>
<keyword evidence="2" id="KW-1185">Reference proteome</keyword>
<dbReference type="SUPFAM" id="SSF56209">
    <property type="entry name" value="Nitrile hydratase alpha chain"/>
    <property type="match status" value="1"/>
</dbReference>
<dbReference type="InterPro" id="IPR022513">
    <property type="entry name" value="TOMM_pelo"/>
</dbReference>
<evidence type="ECO:0000313" key="1">
    <source>
        <dbReference type="EMBL" id="KYC43074.1"/>
    </source>
</evidence>
<dbReference type="OrthoDB" id="516057at2"/>
<organism evidence="1 2">
    <name type="scientific">Scytonema hofmannii PCC 7110</name>
    <dbReference type="NCBI Taxonomy" id="128403"/>
    <lineage>
        <taxon>Bacteria</taxon>
        <taxon>Bacillati</taxon>
        <taxon>Cyanobacteriota</taxon>
        <taxon>Cyanophyceae</taxon>
        <taxon>Nostocales</taxon>
        <taxon>Scytonemataceae</taxon>
        <taxon>Scytonema</taxon>
    </lineage>
</organism>
<protein>
    <recommendedName>
        <fullName evidence="3">Nitrile hydratase alpha /Thiocyanate hydrolase gamma domain-containing protein</fullName>
    </recommendedName>
</protein>
<evidence type="ECO:0000313" key="2">
    <source>
        <dbReference type="Proteomes" id="UP000076925"/>
    </source>
</evidence>
<dbReference type="Gene3D" id="3.90.330.10">
    <property type="entry name" value="Nitrile hydratase alpha /Thiocyanate hydrolase gamma"/>
    <property type="match status" value="1"/>
</dbReference>
<accession>A0A139XEE5</accession>
<dbReference type="InterPro" id="IPR036648">
    <property type="entry name" value="CN_Hdrase_a/SCN_Hdrase_g_sf"/>
</dbReference>
<dbReference type="Proteomes" id="UP000076925">
    <property type="component" value="Unassembled WGS sequence"/>
</dbReference>
<evidence type="ECO:0008006" key="3">
    <source>
        <dbReference type="Google" id="ProtNLM"/>
    </source>
</evidence>
<dbReference type="AlphaFoldDB" id="A0A139XEE5"/>
<reference evidence="1 2" key="1">
    <citation type="journal article" date="2013" name="Genome Biol. Evol.">
        <title>Genomes of Stigonematalean cyanobacteria (subsection V) and the evolution of oxygenic photosynthesis from prokaryotes to plastids.</title>
        <authorList>
            <person name="Dagan T."/>
            <person name="Roettger M."/>
            <person name="Stucken K."/>
            <person name="Landan G."/>
            <person name="Koch R."/>
            <person name="Major P."/>
            <person name="Gould S.B."/>
            <person name="Goremykin V.V."/>
            <person name="Rippka R."/>
            <person name="Tandeau de Marsac N."/>
            <person name="Gugger M."/>
            <person name="Lockhart P.J."/>
            <person name="Allen J.F."/>
            <person name="Brune I."/>
            <person name="Maus I."/>
            <person name="Puhler A."/>
            <person name="Martin W.F."/>
        </authorList>
    </citation>
    <scope>NUCLEOTIDE SEQUENCE [LARGE SCALE GENOMIC DNA]</scope>
    <source>
        <strain evidence="1 2">PCC 7110</strain>
    </source>
</reference>